<reference evidence="1 2" key="1">
    <citation type="submission" date="2019-06" db="EMBL/GenBank/DDBJ databases">
        <title>Sequencing the genomes of 1000 actinobacteria strains.</title>
        <authorList>
            <person name="Klenk H.-P."/>
        </authorList>
    </citation>
    <scope>NUCLEOTIDE SEQUENCE [LARGE SCALE GENOMIC DNA]</scope>
    <source>
        <strain evidence="1 2">DSM 44826</strain>
    </source>
</reference>
<gene>
    <name evidence="1" type="ORF">FHX73_12427</name>
</gene>
<keyword evidence="2" id="KW-1185">Reference proteome</keyword>
<comment type="caution">
    <text evidence="1">The sequence shown here is derived from an EMBL/GenBank/DDBJ whole genome shotgun (WGS) entry which is preliminary data.</text>
</comment>
<evidence type="ECO:0000313" key="1">
    <source>
        <dbReference type="EMBL" id="TWF91315.1"/>
    </source>
</evidence>
<dbReference type="Proteomes" id="UP000317940">
    <property type="component" value="Unassembled WGS sequence"/>
</dbReference>
<organism evidence="1 2">
    <name type="scientific">Kitasatospora viridis</name>
    <dbReference type="NCBI Taxonomy" id="281105"/>
    <lineage>
        <taxon>Bacteria</taxon>
        <taxon>Bacillati</taxon>
        <taxon>Actinomycetota</taxon>
        <taxon>Actinomycetes</taxon>
        <taxon>Kitasatosporales</taxon>
        <taxon>Streptomycetaceae</taxon>
        <taxon>Kitasatospora</taxon>
    </lineage>
</organism>
<dbReference type="EMBL" id="VIWT01000002">
    <property type="protein sequence ID" value="TWF91315.1"/>
    <property type="molecule type" value="Genomic_DNA"/>
</dbReference>
<name>A0A561TW28_9ACTN</name>
<dbReference type="RefSeq" id="WP_211786367.1">
    <property type="nucleotide sequence ID" value="NZ_BAAAMZ010000010.1"/>
</dbReference>
<dbReference type="AlphaFoldDB" id="A0A561TW28"/>
<sequence length="103" mass="11354">MTYRHHHRTVAELIATLAAFDPDAPVRLALSPQWPFEHYVGPVTATPHIPPTDPDPDAAHRGAVWIGDGGQVGFLPPEAWIEFHREPDEAFDDRRGSGRQVGG</sequence>
<protein>
    <submittedName>
        <fullName evidence="1">Uncharacterized protein</fullName>
    </submittedName>
</protein>
<proteinExistence type="predicted"/>
<evidence type="ECO:0000313" key="2">
    <source>
        <dbReference type="Proteomes" id="UP000317940"/>
    </source>
</evidence>
<accession>A0A561TW28</accession>